<dbReference type="Proteomes" id="UP000007963">
    <property type="component" value="Unassembled WGS sequence"/>
</dbReference>
<dbReference type="STRING" id="341663.Q0CQ17"/>
<proteinExistence type="predicted"/>
<sequence>MPEQRRVTFGNWPMNGYNGSYARNEGLAVTPLFRNGTETNSYLVRRTDCNGDSGIHATDYDVGGINLLYSTAEIFTWVRDSRNMRVLISYGVEEELHEFALEGH</sequence>
<evidence type="ECO:0000313" key="2">
    <source>
        <dbReference type="EMBL" id="EAU36019.1"/>
    </source>
</evidence>
<dbReference type="OrthoDB" id="1657402at2759"/>
<dbReference type="EMBL" id="CH476598">
    <property type="protein sequence ID" value="EAU36019.1"/>
    <property type="molecule type" value="Genomic_DNA"/>
</dbReference>
<name>Q0CQ17_ASPTN</name>
<dbReference type="GeneID" id="4318540"/>
<dbReference type="AlphaFoldDB" id="Q0CQ17"/>
<dbReference type="InterPro" id="IPR018954">
    <property type="entry name" value="Betagal_dom2"/>
</dbReference>
<dbReference type="InterPro" id="IPR037110">
    <property type="entry name" value="Betagal_dom2_sf"/>
</dbReference>
<dbReference type="VEuPathDB" id="FungiDB:ATEG_04217"/>
<dbReference type="RefSeq" id="XP_001213395.1">
    <property type="nucleotide sequence ID" value="XM_001213395.1"/>
</dbReference>
<evidence type="ECO:0000259" key="1">
    <source>
        <dbReference type="Pfam" id="PF10435"/>
    </source>
</evidence>
<feature type="domain" description="Beta-galactosidase" evidence="1">
    <location>
        <begin position="52"/>
        <end position="103"/>
    </location>
</feature>
<dbReference type="SUPFAM" id="SSF51011">
    <property type="entry name" value="Glycosyl hydrolase domain"/>
    <property type="match status" value="1"/>
</dbReference>
<organism evidence="2 3">
    <name type="scientific">Aspergillus terreus (strain NIH 2624 / FGSC A1156)</name>
    <dbReference type="NCBI Taxonomy" id="341663"/>
    <lineage>
        <taxon>Eukaryota</taxon>
        <taxon>Fungi</taxon>
        <taxon>Dikarya</taxon>
        <taxon>Ascomycota</taxon>
        <taxon>Pezizomycotina</taxon>
        <taxon>Eurotiomycetes</taxon>
        <taxon>Eurotiomycetidae</taxon>
        <taxon>Eurotiales</taxon>
        <taxon>Aspergillaceae</taxon>
        <taxon>Aspergillus</taxon>
        <taxon>Aspergillus subgen. Circumdati</taxon>
    </lineage>
</organism>
<reference evidence="3" key="1">
    <citation type="submission" date="2005-09" db="EMBL/GenBank/DDBJ databases">
        <title>Annotation of the Aspergillus terreus NIH2624 genome.</title>
        <authorList>
            <person name="Birren B.W."/>
            <person name="Lander E.S."/>
            <person name="Galagan J.E."/>
            <person name="Nusbaum C."/>
            <person name="Devon K."/>
            <person name="Henn M."/>
            <person name="Ma L.-J."/>
            <person name="Jaffe D.B."/>
            <person name="Butler J."/>
            <person name="Alvarez P."/>
            <person name="Gnerre S."/>
            <person name="Grabherr M."/>
            <person name="Kleber M."/>
            <person name="Mauceli E.W."/>
            <person name="Brockman W."/>
            <person name="Rounsley S."/>
            <person name="Young S.K."/>
            <person name="LaButti K."/>
            <person name="Pushparaj V."/>
            <person name="DeCaprio D."/>
            <person name="Crawford M."/>
            <person name="Koehrsen M."/>
            <person name="Engels R."/>
            <person name="Montgomery P."/>
            <person name="Pearson M."/>
            <person name="Howarth C."/>
            <person name="Larson L."/>
            <person name="Luoma S."/>
            <person name="White J."/>
            <person name="Alvarado L."/>
            <person name="Kodira C.D."/>
            <person name="Zeng Q."/>
            <person name="Oleary S."/>
            <person name="Yandava C."/>
            <person name="Denning D.W."/>
            <person name="Nierman W.C."/>
            <person name="Milne T."/>
            <person name="Madden K."/>
        </authorList>
    </citation>
    <scope>NUCLEOTIDE SEQUENCE [LARGE SCALE GENOMIC DNA]</scope>
    <source>
        <strain evidence="3">NIH 2624 / FGSC A1156</strain>
    </source>
</reference>
<accession>Q0CQ17</accession>
<dbReference type="Gene3D" id="2.102.20.10">
    <property type="entry name" value="Beta-galactosidase, domain 2"/>
    <property type="match status" value="1"/>
</dbReference>
<protein>
    <recommendedName>
        <fullName evidence="1">Beta-galactosidase domain-containing protein</fullName>
    </recommendedName>
</protein>
<evidence type="ECO:0000313" key="3">
    <source>
        <dbReference type="Proteomes" id="UP000007963"/>
    </source>
</evidence>
<dbReference type="HOGENOM" id="CLU_2249563_0_0_1"/>
<dbReference type="Pfam" id="PF10435">
    <property type="entry name" value="BetaGal_dom2"/>
    <property type="match status" value="1"/>
</dbReference>
<gene>
    <name evidence="2" type="ORF">ATEG_04217</name>
</gene>